<organism evidence="1 2">
    <name type="scientific">Candidatus Doudnabacteria bacterium CG10_big_fil_rev_8_21_14_0_10_41_10</name>
    <dbReference type="NCBI Taxonomy" id="1974551"/>
    <lineage>
        <taxon>Bacteria</taxon>
        <taxon>Candidatus Doudnaibacteriota</taxon>
    </lineage>
</organism>
<reference evidence="2" key="1">
    <citation type="submission" date="2017-09" db="EMBL/GenBank/DDBJ databases">
        <title>Depth-based differentiation of microbial function through sediment-hosted aquifers and enrichment of novel symbionts in the deep terrestrial subsurface.</title>
        <authorList>
            <person name="Probst A.J."/>
            <person name="Ladd B."/>
            <person name="Jarett J.K."/>
            <person name="Geller-Mcgrath D.E."/>
            <person name="Sieber C.M.K."/>
            <person name="Emerson J.B."/>
            <person name="Anantharaman K."/>
            <person name="Thomas B.C."/>
            <person name="Malmstrom R."/>
            <person name="Stieglmeier M."/>
            <person name="Klingl A."/>
            <person name="Woyke T."/>
            <person name="Ryan C.M."/>
            <person name="Banfield J.F."/>
        </authorList>
    </citation>
    <scope>NUCLEOTIDE SEQUENCE [LARGE SCALE GENOMIC DNA]</scope>
</reference>
<name>A0A2H0VDC5_9BACT</name>
<sequence>MAIVVEVPKKRGDKFSPFGLVMGDSLNKEQAKKVDSLNLEVTLLQKVGADSSKLTCTFEFNGDRTFVTTSTGFTFLMSRVAFQGRQVVLVLLLEFNKTVGRLYEDLRD</sequence>
<accession>A0A2H0VDC5</accession>
<dbReference type="EMBL" id="PFAJ01000043">
    <property type="protein sequence ID" value="PIR97124.1"/>
    <property type="molecule type" value="Genomic_DNA"/>
</dbReference>
<comment type="caution">
    <text evidence="1">The sequence shown here is derived from an EMBL/GenBank/DDBJ whole genome shotgun (WGS) entry which is preliminary data.</text>
</comment>
<proteinExistence type="predicted"/>
<protein>
    <submittedName>
        <fullName evidence="1">Uncharacterized protein</fullName>
    </submittedName>
</protein>
<evidence type="ECO:0000313" key="2">
    <source>
        <dbReference type="Proteomes" id="UP000230557"/>
    </source>
</evidence>
<gene>
    <name evidence="1" type="ORF">COT91_03110</name>
</gene>
<dbReference type="Proteomes" id="UP000230557">
    <property type="component" value="Unassembled WGS sequence"/>
</dbReference>
<dbReference type="AlphaFoldDB" id="A0A2H0VDC5"/>
<evidence type="ECO:0000313" key="1">
    <source>
        <dbReference type="EMBL" id="PIR97124.1"/>
    </source>
</evidence>